<accession>A0A0L0W4S8</accession>
<keyword evidence="6" id="KW-1185">Reference proteome</keyword>
<dbReference type="Gene3D" id="2.60.40.150">
    <property type="entry name" value="C2 domain"/>
    <property type="match status" value="1"/>
</dbReference>
<dbReference type="PANTHER" id="PTHR46502">
    <property type="entry name" value="C2 DOMAIN-CONTAINING"/>
    <property type="match status" value="1"/>
</dbReference>
<dbReference type="OrthoDB" id="270970at2759"/>
<feature type="compositionally biased region" description="Polar residues" evidence="3">
    <location>
        <begin position="571"/>
        <end position="583"/>
    </location>
</feature>
<feature type="compositionally biased region" description="Pro residues" evidence="3">
    <location>
        <begin position="723"/>
        <end position="737"/>
    </location>
</feature>
<feature type="compositionally biased region" description="Low complexity" evidence="3">
    <location>
        <begin position="355"/>
        <end position="364"/>
    </location>
</feature>
<dbReference type="EMBL" id="AJIL01000004">
    <property type="protein sequence ID" value="KNF06305.1"/>
    <property type="molecule type" value="Genomic_DNA"/>
</dbReference>
<feature type="compositionally biased region" description="Basic and acidic residues" evidence="3">
    <location>
        <begin position="365"/>
        <end position="376"/>
    </location>
</feature>
<feature type="compositionally biased region" description="Polar residues" evidence="3">
    <location>
        <begin position="246"/>
        <end position="264"/>
    </location>
</feature>
<evidence type="ECO:0000313" key="6">
    <source>
        <dbReference type="Proteomes" id="UP000054564"/>
    </source>
</evidence>
<evidence type="ECO:0000256" key="3">
    <source>
        <dbReference type="SAM" id="MobiDB-lite"/>
    </source>
</evidence>
<dbReference type="Pfam" id="PF00168">
    <property type="entry name" value="C2"/>
    <property type="match status" value="1"/>
</dbReference>
<dbReference type="SUPFAM" id="SSF49562">
    <property type="entry name" value="C2 domain (Calcium/lipid-binding domain, CaLB)"/>
    <property type="match status" value="1"/>
</dbReference>
<feature type="compositionally biased region" description="Polar residues" evidence="3">
    <location>
        <begin position="341"/>
        <end position="350"/>
    </location>
</feature>
<sequence>MPGPLGTLIVVVLKARNLPNKQRIGKQDPYATCTYLSHRKRTKTDKRGGQHPVWDDELRFDIYDNPKDAMASASVSTTATGGIVPVKSTAPPIGSAGSAGVKELRVAVFADDPRDPNLIGEGKVDLTETLKKGEFDDWVTVTNKGKYQGEVYLEMTFYSAKPPPEKIHTPTGPSRAGVFEASSPGSGLRPTQAVASGSPVNEKRAQSPLCMPVKKINPATVPVALRAGRPMSGPISTGHLPLPGEPSSSKDASLNSRQRSTGSLSMPAAEFGLQTRSPSRSPSRNHSLNETSHLTNSLHTLSLSGRPLPNSNIHLVQPNPSSELHAPHHPSQPRPHRHSFSGHSHLQPSDHTQHTHSASSSVHTTDQHEDHFHDHVNPSFVDPSYHDHLPQSSQPPGSQKTAFPIRRPLPVPGDSVHRPTSAWGGHSHHVPSEVHSYANEGIVSSQPPPANYGQYPDNPANGAPVMYNNGTAYPPPNLHNEGHNPPNGVHQQSMANRPQHLPYSDQPSHYPPLPPQNSHFSQPQHSGHPSYSLPPPPLGQTPVPIHEVFGVSNSGRAYSPAPSNGYPPQPQVIQSPTRANSIGESVYPYPPTHHHQDQVHQQRNQSYNPSLDSHALNNNPSYQLQNAPPPPPPHLSQQMQYQPFHVQQTTSSGMPAPSPPPPGPPSQMYHQPSYAAAPPLPSTTPAPGFTSPHPQQYPEYNNPFHNPTGPSAAVPGNVYVRPSPTPAPPSLPPPPPNGHLISHPHSFSTPFYHPNHNGYHLYPSHQS</sequence>
<name>A0A0L0W4S8_9BASI</name>
<dbReference type="InterPro" id="IPR000008">
    <property type="entry name" value="C2_dom"/>
</dbReference>
<feature type="compositionally biased region" description="Polar residues" evidence="3">
    <location>
        <begin position="635"/>
        <end position="650"/>
    </location>
</feature>
<evidence type="ECO:0000256" key="2">
    <source>
        <dbReference type="ARBA" id="ARBA00022837"/>
    </source>
</evidence>
<evidence type="ECO:0000256" key="1">
    <source>
        <dbReference type="ARBA" id="ARBA00022723"/>
    </source>
</evidence>
<evidence type="ECO:0000259" key="4">
    <source>
        <dbReference type="PROSITE" id="PS50004"/>
    </source>
</evidence>
<dbReference type="STRING" id="1165861.A0A0L0W4S8"/>
<feature type="compositionally biased region" description="Polar residues" evidence="3">
    <location>
        <begin position="516"/>
        <end position="529"/>
    </location>
</feature>
<dbReference type="AlphaFoldDB" id="A0A0L0W4S8"/>
<dbReference type="GO" id="GO:0046872">
    <property type="term" value="F:metal ion binding"/>
    <property type="evidence" value="ECO:0007669"/>
    <property type="project" value="UniProtKB-KW"/>
</dbReference>
<dbReference type="PROSITE" id="PS50004">
    <property type="entry name" value="C2"/>
    <property type="match status" value="1"/>
</dbReference>
<feature type="compositionally biased region" description="Polar residues" evidence="3">
    <location>
        <begin position="309"/>
        <end position="322"/>
    </location>
</feature>
<comment type="caution">
    <text evidence="5">The sequence shown here is derived from an EMBL/GenBank/DDBJ whole genome shotgun (WGS) entry which is preliminary data.</text>
</comment>
<reference evidence="6" key="1">
    <citation type="submission" date="2014-03" db="EMBL/GenBank/DDBJ databases">
        <title>The Genome Sequence of Puccinia striiformis f. sp. tritici PST-78.</title>
        <authorList>
            <consortium name="The Broad Institute Genome Sequencing Platform"/>
            <person name="Cuomo C."/>
            <person name="Hulbert S."/>
            <person name="Chen X."/>
            <person name="Walker B."/>
            <person name="Young S.K."/>
            <person name="Zeng Q."/>
            <person name="Gargeya S."/>
            <person name="Fitzgerald M."/>
            <person name="Haas B."/>
            <person name="Abouelleil A."/>
            <person name="Alvarado L."/>
            <person name="Arachchi H.M."/>
            <person name="Berlin A.M."/>
            <person name="Chapman S.B."/>
            <person name="Goldberg J."/>
            <person name="Griggs A."/>
            <person name="Gujja S."/>
            <person name="Hansen M."/>
            <person name="Howarth C."/>
            <person name="Imamovic A."/>
            <person name="Larimer J."/>
            <person name="McCowan C."/>
            <person name="Montmayeur A."/>
            <person name="Murphy C."/>
            <person name="Neiman D."/>
            <person name="Pearson M."/>
            <person name="Priest M."/>
            <person name="Roberts A."/>
            <person name="Saif S."/>
            <person name="Shea T."/>
            <person name="Sisk P."/>
            <person name="Sykes S."/>
            <person name="Wortman J."/>
            <person name="Nusbaum C."/>
            <person name="Birren B."/>
        </authorList>
    </citation>
    <scope>NUCLEOTIDE SEQUENCE [LARGE SCALE GENOMIC DNA]</scope>
    <source>
        <strain evidence="6">race PST-78</strain>
    </source>
</reference>
<feature type="compositionally biased region" description="Polar residues" evidence="3">
    <location>
        <begin position="601"/>
        <end position="626"/>
    </location>
</feature>
<feature type="region of interest" description="Disordered" evidence="3">
    <location>
        <begin position="227"/>
        <end position="767"/>
    </location>
</feature>
<dbReference type="Proteomes" id="UP000054564">
    <property type="component" value="Unassembled WGS sequence"/>
</dbReference>
<dbReference type="SMART" id="SM00239">
    <property type="entry name" value="C2"/>
    <property type="match status" value="1"/>
</dbReference>
<gene>
    <name evidence="5" type="ORF">PSTG_00811</name>
</gene>
<feature type="region of interest" description="Disordered" evidence="3">
    <location>
        <begin position="178"/>
        <end position="206"/>
    </location>
</feature>
<dbReference type="InterPro" id="IPR037791">
    <property type="entry name" value="C2_fungal_Inn1"/>
</dbReference>
<dbReference type="CDD" id="cd08681">
    <property type="entry name" value="C2_fungal_Inn1p-like"/>
    <property type="match status" value="1"/>
</dbReference>
<keyword evidence="2" id="KW-0106">Calcium</keyword>
<proteinExistence type="predicted"/>
<feature type="compositionally biased region" description="Pro residues" evidence="3">
    <location>
        <begin position="656"/>
        <end position="665"/>
    </location>
</feature>
<dbReference type="PANTHER" id="PTHR46502:SF2">
    <property type="entry name" value="16 KDA PHLOEM PROTEIN 2"/>
    <property type="match status" value="1"/>
</dbReference>
<dbReference type="InterPro" id="IPR035892">
    <property type="entry name" value="C2_domain_sf"/>
</dbReference>
<organism evidence="5 6">
    <name type="scientific">Puccinia striiformis f. sp. tritici PST-78</name>
    <dbReference type="NCBI Taxonomy" id="1165861"/>
    <lineage>
        <taxon>Eukaryota</taxon>
        <taxon>Fungi</taxon>
        <taxon>Dikarya</taxon>
        <taxon>Basidiomycota</taxon>
        <taxon>Pucciniomycotina</taxon>
        <taxon>Pucciniomycetes</taxon>
        <taxon>Pucciniales</taxon>
        <taxon>Pucciniaceae</taxon>
        <taxon>Puccinia</taxon>
    </lineage>
</organism>
<feature type="compositionally biased region" description="Polar residues" evidence="3">
    <location>
        <begin position="390"/>
        <end position="401"/>
    </location>
</feature>
<keyword evidence="1" id="KW-0479">Metal-binding</keyword>
<protein>
    <recommendedName>
        <fullName evidence="4">C2 domain-containing protein</fullName>
    </recommendedName>
</protein>
<feature type="domain" description="C2" evidence="4">
    <location>
        <begin position="1"/>
        <end position="139"/>
    </location>
</feature>
<feature type="compositionally biased region" description="Low complexity" evidence="3">
    <location>
        <begin position="291"/>
        <end position="304"/>
    </location>
</feature>
<evidence type="ECO:0000313" key="5">
    <source>
        <dbReference type="EMBL" id="KNF06305.1"/>
    </source>
</evidence>